<evidence type="ECO:0000313" key="20">
    <source>
        <dbReference type="EMBL" id="AFZ66367.1"/>
    </source>
</evidence>
<keyword evidence="3" id="KW-0645">Protease</keyword>
<feature type="signal peptide" evidence="17">
    <location>
        <begin position="1"/>
        <end position="22"/>
    </location>
</feature>
<keyword evidence="10" id="KW-1133">Transmembrane helix</keyword>
<dbReference type="GO" id="GO:0004180">
    <property type="term" value="F:carboxypeptidase activity"/>
    <property type="evidence" value="ECO:0007669"/>
    <property type="project" value="UniProtKB-KW"/>
</dbReference>
<dbReference type="GO" id="GO:0016020">
    <property type="term" value="C:membrane"/>
    <property type="evidence" value="ECO:0007669"/>
    <property type="project" value="UniProtKB-SubCell"/>
</dbReference>
<evidence type="ECO:0000256" key="1">
    <source>
        <dbReference type="ARBA" id="ARBA00004370"/>
    </source>
</evidence>
<dbReference type="Gene3D" id="1.10.3810.10">
    <property type="entry name" value="Biosynthetic peptidoglycan transglycosylase-like"/>
    <property type="match status" value="1"/>
</dbReference>
<evidence type="ECO:0000256" key="10">
    <source>
        <dbReference type="ARBA" id="ARBA00022989"/>
    </source>
</evidence>
<keyword evidence="7" id="KW-0378">Hydrolase</keyword>
<dbReference type="eggNOG" id="COG0744">
    <property type="taxonomic scope" value="Bacteria"/>
</dbReference>
<keyword evidence="8" id="KW-0133">Cell shape</keyword>
<dbReference type="HOGENOM" id="CLU_006354_2_4_0"/>
<keyword evidence="21" id="KW-1185">Reference proteome</keyword>
<dbReference type="InterPro" id="IPR001264">
    <property type="entry name" value="Glyco_trans_51"/>
</dbReference>
<dbReference type="GO" id="GO:0030288">
    <property type="term" value="C:outer membrane-bounded periplasmic space"/>
    <property type="evidence" value="ECO:0007669"/>
    <property type="project" value="TreeGrafter"/>
</dbReference>
<dbReference type="KEGG" id="dpd:Deipe_0792"/>
<proteinExistence type="predicted"/>
<keyword evidence="11" id="KW-0472">Membrane</keyword>
<feature type="region of interest" description="Disordered" evidence="16">
    <location>
        <begin position="725"/>
        <end position="784"/>
    </location>
</feature>
<keyword evidence="17" id="KW-0732">Signal</keyword>
<evidence type="ECO:0000256" key="12">
    <source>
        <dbReference type="ARBA" id="ARBA00023268"/>
    </source>
</evidence>
<dbReference type="GO" id="GO:0009252">
    <property type="term" value="P:peptidoglycan biosynthetic process"/>
    <property type="evidence" value="ECO:0007669"/>
    <property type="project" value="UniProtKB-KW"/>
</dbReference>
<name>K9ZZK0_DEIPD</name>
<dbReference type="PANTHER" id="PTHR32282">
    <property type="entry name" value="BINDING PROTEIN TRANSPEPTIDASE, PUTATIVE-RELATED"/>
    <property type="match status" value="1"/>
</dbReference>
<dbReference type="GO" id="GO:0071555">
    <property type="term" value="P:cell wall organization"/>
    <property type="evidence" value="ECO:0007669"/>
    <property type="project" value="UniProtKB-KW"/>
</dbReference>
<keyword evidence="5" id="KW-0808">Transferase</keyword>
<keyword evidence="12" id="KW-0511">Multifunctional enzyme</keyword>
<feature type="chain" id="PRO_5003939432" description="peptidoglycan glycosyltransferase" evidence="17">
    <location>
        <begin position="23"/>
        <end position="784"/>
    </location>
</feature>
<evidence type="ECO:0000256" key="13">
    <source>
        <dbReference type="ARBA" id="ARBA00023316"/>
    </source>
</evidence>
<dbReference type="InterPro" id="IPR050396">
    <property type="entry name" value="Glycosyltr_51/Transpeptidase"/>
</dbReference>
<gene>
    <name evidence="20" type="ordered locus">Deipe_0792</name>
</gene>
<evidence type="ECO:0000256" key="7">
    <source>
        <dbReference type="ARBA" id="ARBA00022801"/>
    </source>
</evidence>
<evidence type="ECO:0000256" key="16">
    <source>
        <dbReference type="SAM" id="MobiDB-lite"/>
    </source>
</evidence>
<sequence>MNLFLRLVLLLLALAVAAVVVAAGVAATFVSKWASDIPDYRRLDSLTLGTTTRVYARDLSPLGSLTPALAGGARINRTLVTLEEISPYMIASVVTNEDRRFFEHYGLDPIGISRGLKKTLNNERVEGGSTLTNQLVKLTLLDDLGGARTPERKVKEWLLSLQVERSFTKEEILNNYLNAIYWGDGGAVELFGVHAAARAYFGKLPRDLNLAQSTYLATLVPSPRRYLDYKIQRGYMRSLLERMVEDGWVTRAQADAAWREKLQPRGWKVTYDATGNVKSAELVNRSATYLRAVTTTRAPHFMQQVEKELIARFGAERVFGSGGLNVYTTLDPQAQSAAELASRQAVVPQGATLGAVLLDPYTAEVLAMVGQKIEAGRPPPEWNNAVQGKRQVGSSIKPLLYTTALSTGLTQLHTEEDRPVSFPCSGCPDGEYKPQNFGGKFYHRDMTLREALNRSLNIPTLRLADRIGLPTFRGKLTELGFTPSRDSGLSLAIGTLETTPLMMAAAYAPFVNGGIWRQPRYISRVTTVSGQVLYDAANERQAQRRVWSPQVAYLGLDMLLGYVNDFRPTEGGFGWKARIPGWEVGGKTGTTNDVRDLWFVGATPTYVGAVWVGKQAGGTMGDKDYSGEVNPPIWRTMVMGALAGKPPRQFTVPDGIMYETAPFKRDVQIALVDPNYQGKTTVIERDNELPQLREASPPPSDATVKVNLDRRTGRLATEFTPPEFVIERRVRPEELPGYAPDPNPQPLPDDLPASLPAAAPKPPTDSPDGIPRAPQLPAQAGGNS</sequence>
<keyword evidence="9" id="KW-0573">Peptidoglycan synthesis</keyword>
<keyword evidence="4" id="KW-0328">Glycosyltransferase</keyword>
<dbReference type="EMBL" id="CP003382">
    <property type="protein sequence ID" value="AFZ66367.1"/>
    <property type="molecule type" value="Genomic_DNA"/>
</dbReference>
<comment type="catalytic activity">
    <reaction evidence="15">
        <text>[GlcNAc-(1-&gt;4)-Mur2Ac(oyl-L-Ala-gamma-D-Glu-L-Lys-D-Ala-D-Ala)](n)-di-trans,octa-cis-undecaprenyl diphosphate + beta-D-GlcNAc-(1-&gt;4)-Mur2Ac(oyl-L-Ala-gamma-D-Glu-L-Lys-D-Ala-D-Ala)-di-trans,octa-cis-undecaprenyl diphosphate = [GlcNAc-(1-&gt;4)-Mur2Ac(oyl-L-Ala-gamma-D-Glu-L-Lys-D-Ala-D-Ala)](n+1)-di-trans,octa-cis-undecaprenyl diphosphate + di-trans,octa-cis-undecaprenyl diphosphate + H(+)</text>
        <dbReference type="Rhea" id="RHEA:23708"/>
        <dbReference type="Rhea" id="RHEA-COMP:9602"/>
        <dbReference type="Rhea" id="RHEA-COMP:9603"/>
        <dbReference type="ChEBI" id="CHEBI:15378"/>
        <dbReference type="ChEBI" id="CHEBI:58405"/>
        <dbReference type="ChEBI" id="CHEBI:60033"/>
        <dbReference type="ChEBI" id="CHEBI:78435"/>
        <dbReference type="EC" id="2.4.99.28"/>
    </reaction>
</comment>
<keyword evidence="13" id="KW-0961">Cell wall biogenesis/degradation</keyword>
<evidence type="ECO:0000259" key="18">
    <source>
        <dbReference type="Pfam" id="PF00905"/>
    </source>
</evidence>
<evidence type="ECO:0000256" key="11">
    <source>
        <dbReference type="ARBA" id="ARBA00023136"/>
    </source>
</evidence>
<dbReference type="InterPro" id="IPR023346">
    <property type="entry name" value="Lysozyme-like_dom_sf"/>
</dbReference>
<evidence type="ECO:0000256" key="6">
    <source>
        <dbReference type="ARBA" id="ARBA00022692"/>
    </source>
</evidence>
<feature type="domain" description="Glycosyl transferase family 51" evidence="19">
    <location>
        <begin position="74"/>
        <end position="230"/>
    </location>
</feature>
<dbReference type="RefSeq" id="WP_015234677.1">
    <property type="nucleotide sequence ID" value="NC_019793.1"/>
</dbReference>
<evidence type="ECO:0000256" key="14">
    <source>
        <dbReference type="ARBA" id="ARBA00044770"/>
    </source>
</evidence>
<dbReference type="GO" id="GO:0008360">
    <property type="term" value="P:regulation of cell shape"/>
    <property type="evidence" value="ECO:0007669"/>
    <property type="project" value="UniProtKB-KW"/>
</dbReference>
<evidence type="ECO:0000256" key="3">
    <source>
        <dbReference type="ARBA" id="ARBA00022670"/>
    </source>
</evidence>
<dbReference type="SUPFAM" id="SSF56601">
    <property type="entry name" value="beta-lactamase/transpeptidase-like"/>
    <property type="match status" value="1"/>
</dbReference>
<dbReference type="AlphaFoldDB" id="K9ZZK0"/>
<evidence type="ECO:0000256" key="5">
    <source>
        <dbReference type="ARBA" id="ARBA00022679"/>
    </source>
</evidence>
<evidence type="ECO:0000256" key="8">
    <source>
        <dbReference type="ARBA" id="ARBA00022960"/>
    </source>
</evidence>
<evidence type="ECO:0000256" key="2">
    <source>
        <dbReference type="ARBA" id="ARBA00022645"/>
    </source>
</evidence>
<dbReference type="GO" id="GO:0008658">
    <property type="term" value="F:penicillin binding"/>
    <property type="evidence" value="ECO:0007669"/>
    <property type="project" value="InterPro"/>
</dbReference>
<dbReference type="Pfam" id="PF00905">
    <property type="entry name" value="Transpeptidase"/>
    <property type="match status" value="1"/>
</dbReference>
<evidence type="ECO:0000256" key="4">
    <source>
        <dbReference type="ARBA" id="ARBA00022676"/>
    </source>
</evidence>
<evidence type="ECO:0000256" key="15">
    <source>
        <dbReference type="ARBA" id="ARBA00049902"/>
    </source>
</evidence>
<feature type="domain" description="Penicillin-binding protein transpeptidase" evidence="18">
    <location>
        <begin position="354"/>
        <end position="632"/>
    </location>
</feature>
<dbReference type="InterPro" id="IPR001460">
    <property type="entry name" value="PCN-bd_Tpept"/>
</dbReference>
<protein>
    <recommendedName>
        <fullName evidence="14">peptidoglycan glycosyltransferase</fullName>
        <ecNumber evidence="14">2.4.99.28</ecNumber>
    </recommendedName>
</protein>
<keyword evidence="2 20" id="KW-0121">Carboxypeptidase</keyword>
<dbReference type="GO" id="GO:0008955">
    <property type="term" value="F:peptidoglycan glycosyltransferase activity"/>
    <property type="evidence" value="ECO:0007669"/>
    <property type="project" value="UniProtKB-EC"/>
</dbReference>
<accession>K9ZZK0</accession>
<evidence type="ECO:0000259" key="19">
    <source>
        <dbReference type="Pfam" id="PF00912"/>
    </source>
</evidence>
<dbReference type="Gene3D" id="3.40.710.10">
    <property type="entry name" value="DD-peptidase/beta-lactamase superfamily"/>
    <property type="match status" value="1"/>
</dbReference>
<organism evidence="20 21">
    <name type="scientific">Deinococcus peraridilitoris (strain DSM 19664 / LMG 22246 / CIP 109416 / KR-200)</name>
    <dbReference type="NCBI Taxonomy" id="937777"/>
    <lineage>
        <taxon>Bacteria</taxon>
        <taxon>Thermotogati</taxon>
        <taxon>Deinococcota</taxon>
        <taxon>Deinococci</taxon>
        <taxon>Deinococcales</taxon>
        <taxon>Deinococcaceae</taxon>
        <taxon>Deinococcus</taxon>
    </lineage>
</organism>
<evidence type="ECO:0000313" key="21">
    <source>
        <dbReference type="Proteomes" id="UP000010467"/>
    </source>
</evidence>
<dbReference type="Pfam" id="PF00912">
    <property type="entry name" value="Transgly"/>
    <property type="match status" value="1"/>
</dbReference>
<dbReference type="SUPFAM" id="SSF53955">
    <property type="entry name" value="Lysozyme-like"/>
    <property type="match status" value="1"/>
</dbReference>
<reference evidence="21" key="1">
    <citation type="submission" date="2012-03" db="EMBL/GenBank/DDBJ databases">
        <title>Complete sequence of chromosome of Deinococcus peraridilitoris DSM 19664.</title>
        <authorList>
            <person name="Lucas S."/>
            <person name="Copeland A."/>
            <person name="Lapidus A."/>
            <person name="Glavina del Rio T."/>
            <person name="Dalin E."/>
            <person name="Tice H."/>
            <person name="Bruce D."/>
            <person name="Goodwin L."/>
            <person name="Pitluck S."/>
            <person name="Peters L."/>
            <person name="Mikhailova N."/>
            <person name="Lu M."/>
            <person name="Kyrpides N."/>
            <person name="Mavromatis K."/>
            <person name="Ivanova N."/>
            <person name="Brettin T."/>
            <person name="Detter J.C."/>
            <person name="Han C."/>
            <person name="Larimer F."/>
            <person name="Land M."/>
            <person name="Hauser L."/>
            <person name="Markowitz V."/>
            <person name="Cheng J.-F."/>
            <person name="Hugenholtz P."/>
            <person name="Woyke T."/>
            <person name="Wu D."/>
            <person name="Pukall R."/>
            <person name="Steenblock K."/>
            <person name="Brambilla E."/>
            <person name="Klenk H.-P."/>
            <person name="Eisen J.A."/>
        </authorList>
    </citation>
    <scope>NUCLEOTIDE SEQUENCE [LARGE SCALE GENOMIC DNA]</scope>
    <source>
        <strain evidence="21">DSM 19664 / LMG 22246 / CIP 109416 / KR-200</strain>
    </source>
</reference>
<dbReference type="PATRIC" id="fig|937777.3.peg.799"/>
<keyword evidence="6" id="KW-0812">Transmembrane</keyword>
<comment type="subcellular location">
    <subcellularLocation>
        <location evidence="1">Membrane</location>
    </subcellularLocation>
</comment>
<feature type="compositionally biased region" description="Basic and acidic residues" evidence="16">
    <location>
        <begin position="725"/>
        <end position="734"/>
    </location>
</feature>
<evidence type="ECO:0000256" key="9">
    <source>
        <dbReference type="ARBA" id="ARBA00022984"/>
    </source>
</evidence>
<dbReference type="Proteomes" id="UP000010467">
    <property type="component" value="Chromosome"/>
</dbReference>
<dbReference type="EC" id="2.4.99.28" evidence="14"/>
<dbReference type="STRING" id="937777.Deipe_0792"/>
<dbReference type="InterPro" id="IPR012338">
    <property type="entry name" value="Beta-lactam/transpept-like"/>
</dbReference>
<dbReference type="InterPro" id="IPR036950">
    <property type="entry name" value="PBP_transglycosylase"/>
</dbReference>
<dbReference type="PANTHER" id="PTHR32282:SF27">
    <property type="entry name" value="PENICILLIN-BINDING PROTEIN 1A"/>
    <property type="match status" value="1"/>
</dbReference>
<evidence type="ECO:0000256" key="17">
    <source>
        <dbReference type="SAM" id="SignalP"/>
    </source>
</evidence>
<feature type="compositionally biased region" description="Pro residues" evidence="16">
    <location>
        <begin position="739"/>
        <end position="749"/>
    </location>
</feature>
<dbReference type="GO" id="GO:0006508">
    <property type="term" value="P:proteolysis"/>
    <property type="evidence" value="ECO:0007669"/>
    <property type="project" value="UniProtKB-KW"/>
</dbReference>